<dbReference type="Pfam" id="PF00676">
    <property type="entry name" value="E1_dh"/>
    <property type="match status" value="1"/>
</dbReference>
<sequence length="675" mass="72069">MADASILDTLPRPQTNRLSGKDHLALLEQMMLIRQFEVRAKELFLKGVIKGTAHSSVGQEAIAVGACHALEPHDFLLTHHRGHGHTIAKGADIGRMFAELMGKAEGYCGGIGGSMHIADFDLNILGANGIVGAGMGLGTGAALAAKLRGDGSVGIAFFGDGASNEGIFHEAMNLSALWKLPLIFFCENNQYGLTTPTESVIAGQGIAARGDAYGIPNTVIDGNAPVAVFDAVEKAVLRARAGNGPTLIEAMTYRWDDHSMRANLAGYRTEAEEAGWRIRDPITRQRALVLDAGETDEGGIKALQASVNATVEDAIKWASNLTEPELRGAMQMVKVPPQTDSRAEPPASTRALTYKMAINEAFHQEMARDETVILMGEDVGPVGGIFGTTAGLHETFGSERVRDVPIAEGVLANCGVGAALRGYRPIIEIQLFDFVTLMMDAIVNQAAKARFMLGGKARVPIVFRGPQGAGIRLAAQHTQSLEMLFANVPGLEVYAPASAYDAKGLMAAAVRSDNPVVFLEHKLLYLGAEAPVPEEPYQIAPGKARVVRSGTDCTVIATLAMVERAQQAAERLEGKGISVEVIDPRTIKPLDMAAILTSVRKTNRAVVVHEAPLFGGFGGEIAASIMEEAFDWLDAPVVRVGAPEMPVPYNDRLERDYMPDARDIATAIEAVCYRS</sequence>
<accession>A0A6N6JCY3</accession>
<dbReference type="SUPFAM" id="SSF52518">
    <property type="entry name" value="Thiamin diphosphate-binding fold (THDP-binding)"/>
    <property type="match status" value="2"/>
</dbReference>
<dbReference type="InterPro" id="IPR033248">
    <property type="entry name" value="Transketolase_C"/>
</dbReference>
<dbReference type="AlphaFoldDB" id="A0A6N6JCY3"/>
<evidence type="ECO:0000256" key="4">
    <source>
        <dbReference type="ARBA" id="ARBA00013321"/>
    </source>
</evidence>
<dbReference type="PANTHER" id="PTHR43257:SF2">
    <property type="entry name" value="PYRUVATE DEHYDROGENASE E1 COMPONENT SUBUNIT BETA"/>
    <property type="match status" value="1"/>
</dbReference>
<reference evidence="9 10" key="1">
    <citation type="submission" date="2019-12" db="EMBL/GenBank/DDBJ databases">
        <title>Litoreibacter badius sp. nov., a novel bacteriochlorophyll a-containing bacterium in the genus Litoreibacter.</title>
        <authorList>
            <person name="Kanamuro M."/>
            <person name="Takabe Y."/>
            <person name="Mori K."/>
            <person name="Takaichi S."/>
            <person name="Hanada S."/>
        </authorList>
    </citation>
    <scope>NUCLEOTIDE SEQUENCE [LARGE SCALE GENOMIC DNA]</scope>
    <source>
        <strain evidence="9 10">K6</strain>
    </source>
</reference>
<dbReference type="Proteomes" id="UP000436822">
    <property type="component" value="Unassembled WGS sequence"/>
</dbReference>
<comment type="subunit">
    <text evidence="3">Homodimer. Part of the 2-oxoglutarate dehydrogenase (OGDH) complex composed of E1 (2-oxoglutarate dehydrogenase), E2 (dihydrolipoamide succinyltransferase) and E3 (dihydrolipoamide dehydrogenase); the complex contains multiple copies of the three enzymatic components (E1, E2 and E3).</text>
</comment>
<evidence type="ECO:0000313" key="9">
    <source>
        <dbReference type="EMBL" id="GFE63178.1"/>
    </source>
</evidence>
<evidence type="ECO:0000256" key="1">
    <source>
        <dbReference type="ARBA" id="ARBA00001964"/>
    </source>
</evidence>
<gene>
    <name evidence="9" type="primary">bkdA</name>
    <name evidence="9" type="ORF">KIN_02520</name>
</gene>
<dbReference type="Gene3D" id="3.40.50.920">
    <property type="match status" value="1"/>
</dbReference>
<comment type="cofactor">
    <cofactor evidence="1">
        <name>thiamine diphosphate</name>
        <dbReference type="ChEBI" id="CHEBI:58937"/>
    </cofactor>
</comment>
<keyword evidence="5" id="KW-0560">Oxidoreductase</keyword>
<dbReference type="Pfam" id="PF02780">
    <property type="entry name" value="Transketolase_C"/>
    <property type="match status" value="1"/>
</dbReference>
<dbReference type="CDD" id="cd02000">
    <property type="entry name" value="TPP_E1_PDC_ADC_BCADC"/>
    <property type="match status" value="1"/>
</dbReference>
<keyword evidence="6" id="KW-0786">Thiamine pyrophosphate</keyword>
<proteinExistence type="predicted"/>
<dbReference type="SUPFAM" id="SSF52922">
    <property type="entry name" value="TK C-terminal domain-like"/>
    <property type="match status" value="1"/>
</dbReference>
<dbReference type="OrthoDB" id="9780894at2"/>
<dbReference type="FunFam" id="3.40.50.970:FF:000001">
    <property type="entry name" value="Pyruvate dehydrogenase E1 beta subunit"/>
    <property type="match status" value="1"/>
</dbReference>
<dbReference type="GO" id="GO:0016624">
    <property type="term" value="F:oxidoreductase activity, acting on the aldehyde or oxo group of donors, disulfide as acceptor"/>
    <property type="evidence" value="ECO:0007669"/>
    <property type="project" value="InterPro"/>
</dbReference>
<dbReference type="InterPro" id="IPR029061">
    <property type="entry name" value="THDP-binding"/>
</dbReference>
<dbReference type="Gene3D" id="3.40.50.970">
    <property type="match status" value="2"/>
</dbReference>
<evidence type="ECO:0000256" key="2">
    <source>
        <dbReference type="ARBA" id="ARBA00003906"/>
    </source>
</evidence>
<dbReference type="NCBIfam" id="NF006667">
    <property type="entry name" value="PRK09212.1"/>
    <property type="match status" value="1"/>
</dbReference>
<dbReference type="InterPro" id="IPR009014">
    <property type="entry name" value="Transketo_C/PFOR_II"/>
</dbReference>
<dbReference type="SMART" id="SM00861">
    <property type="entry name" value="Transket_pyr"/>
    <property type="match status" value="1"/>
</dbReference>
<comment type="caution">
    <text evidence="9">The sequence shown here is derived from an EMBL/GenBank/DDBJ whole genome shotgun (WGS) entry which is preliminary data.</text>
</comment>
<organism evidence="9 10">
    <name type="scientific">Litoreibacter roseus</name>
    <dbReference type="NCBI Taxonomy" id="2601869"/>
    <lineage>
        <taxon>Bacteria</taxon>
        <taxon>Pseudomonadati</taxon>
        <taxon>Pseudomonadota</taxon>
        <taxon>Alphaproteobacteria</taxon>
        <taxon>Rhodobacterales</taxon>
        <taxon>Roseobacteraceae</taxon>
        <taxon>Litoreibacter</taxon>
    </lineage>
</organism>
<dbReference type="RefSeq" id="WP_159804141.1">
    <property type="nucleotide sequence ID" value="NZ_BLJE01000001.1"/>
</dbReference>
<dbReference type="FunFam" id="3.40.50.920:FF:000001">
    <property type="entry name" value="Pyruvate dehydrogenase E1 beta subunit"/>
    <property type="match status" value="1"/>
</dbReference>
<evidence type="ECO:0000256" key="5">
    <source>
        <dbReference type="ARBA" id="ARBA00023002"/>
    </source>
</evidence>
<name>A0A6N6JCY3_9RHOB</name>
<evidence type="ECO:0000313" key="10">
    <source>
        <dbReference type="Proteomes" id="UP000436822"/>
    </source>
</evidence>
<dbReference type="Pfam" id="PF02779">
    <property type="entry name" value="Transket_pyr"/>
    <property type="match status" value="1"/>
</dbReference>
<evidence type="ECO:0000259" key="8">
    <source>
        <dbReference type="SMART" id="SM00861"/>
    </source>
</evidence>
<dbReference type="PANTHER" id="PTHR43257">
    <property type="entry name" value="PYRUVATE DEHYDROGENASE E1 COMPONENT BETA SUBUNIT"/>
    <property type="match status" value="1"/>
</dbReference>
<dbReference type="CDD" id="cd07036">
    <property type="entry name" value="TPP_PYR_E1-PDHc-beta_like"/>
    <property type="match status" value="1"/>
</dbReference>
<dbReference type="EMBL" id="BLJE01000001">
    <property type="protein sequence ID" value="GFE63178.1"/>
    <property type="molecule type" value="Genomic_DNA"/>
</dbReference>
<evidence type="ECO:0000256" key="6">
    <source>
        <dbReference type="ARBA" id="ARBA00023052"/>
    </source>
</evidence>
<protein>
    <recommendedName>
        <fullName evidence="4">2-oxoglutarate dehydrogenase E1 component</fullName>
    </recommendedName>
    <alternativeName>
        <fullName evidence="7">Alpha-ketoglutarate dehydrogenase</fullName>
    </alternativeName>
</protein>
<feature type="domain" description="Transketolase-like pyrimidine-binding" evidence="8">
    <location>
        <begin position="352"/>
        <end position="527"/>
    </location>
</feature>
<dbReference type="InterPro" id="IPR005475">
    <property type="entry name" value="Transketolase-like_Pyr-bd"/>
</dbReference>
<keyword evidence="10" id="KW-1185">Reference proteome</keyword>
<evidence type="ECO:0000256" key="3">
    <source>
        <dbReference type="ARBA" id="ARBA00011301"/>
    </source>
</evidence>
<comment type="function">
    <text evidence="2">E1 component of the 2-oxoglutarate dehydrogenase (OGDH) complex which catalyzes the decarboxylation of 2-oxoglutarate, the first step in the conversion of 2-oxoglutarate to succinyl-CoA and CO(2).</text>
</comment>
<dbReference type="InterPro" id="IPR001017">
    <property type="entry name" value="DH_E1"/>
</dbReference>
<evidence type="ECO:0000256" key="7">
    <source>
        <dbReference type="ARBA" id="ARBA00030680"/>
    </source>
</evidence>